<proteinExistence type="predicted"/>
<name>A0ACB9EG01_ARCLA</name>
<protein>
    <submittedName>
        <fullName evidence="1">Uncharacterized protein</fullName>
    </submittedName>
</protein>
<dbReference type="EMBL" id="CM042048">
    <property type="protein sequence ID" value="KAI3757899.1"/>
    <property type="molecule type" value="Genomic_DNA"/>
</dbReference>
<keyword evidence="2" id="KW-1185">Reference proteome</keyword>
<gene>
    <name evidence="1" type="ORF">L6452_05443</name>
</gene>
<reference evidence="2" key="1">
    <citation type="journal article" date="2022" name="Mol. Ecol. Resour.">
        <title>The genomes of chicory, endive, great burdock and yacon provide insights into Asteraceae palaeo-polyploidization history and plant inulin production.</title>
        <authorList>
            <person name="Fan W."/>
            <person name="Wang S."/>
            <person name="Wang H."/>
            <person name="Wang A."/>
            <person name="Jiang F."/>
            <person name="Liu H."/>
            <person name="Zhao H."/>
            <person name="Xu D."/>
            <person name="Zhang Y."/>
        </authorList>
    </citation>
    <scope>NUCLEOTIDE SEQUENCE [LARGE SCALE GENOMIC DNA]</scope>
    <source>
        <strain evidence="2">cv. Niubang</strain>
    </source>
</reference>
<accession>A0ACB9EG01</accession>
<dbReference type="Proteomes" id="UP001055879">
    <property type="component" value="Linkage Group LG02"/>
</dbReference>
<evidence type="ECO:0000313" key="2">
    <source>
        <dbReference type="Proteomes" id="UP001055879"/>
    </source>
</evidence>
<evidence type="ECO:0000313" key="1">
    <source>
        <dbReference type="EMBL" id="KAI3757899.1"/>
    </source>
</evidence>
<reference evidence="1 2" key="2">
    <citation type="journal article" date="2022" name="Mol. Ecol. Resour.">
        <title>The genomes of chicory, endive, great burdock and yacon provide insights into Asteraceae paleo-polyploidization history and plant inulin production.</title>
        <authorList>
            <person name="Fan W."/>
            <person name="Wang S."/>
            <person name="Wang H."/>
            <person name="Wang A."/>
            <person name="Jiang F."/>
            <person name="Liu H."/>
            <person name="Zhao H."/>
            <person name="Xu D."/>
            <person name="Zhang Y."/>
        </authorList>
    </citation>
    <scope>NUCLEOTIDE SEQUENCE [LARGE SCALE GENOMIC DNA]</scope>
    <source>
        <strain evidence="2">cv. Niubang</strain>
    </source>
</reference>
<organism evidence="1 2">
    <name type="scientific">Arctium lappa</name>
    <name type="common">Greater burdock</name>
    <name type="synonym">Lappa major</name>
    <dbReference type="NCBI Taxonomy" id="4217"/>
    <lineage>
        <taxon>Eukaryota</taxon>
        <taxon>Viridiplantae</taxon>
        <taxon>Streptophyta</taxon>
        <taxon>Embryophyta</taxon>
        <taxon>Tracheophyta</taxon>
        <taxon>Spermatophyta</taxon>
        <taxon>Magnoliopsida</taxon>
        <taxon>eudicotyledons</taxon>
        <taxon>Gunneridae</taxon>
        <taxon>Pentapetalae</taxon>
        <taxon>asterids</taxon>
        <taxon>campanulids</taxon>
        <taxon>Asterales</taxon>
        <taxon>Asteraceae</taxon>
        <taxon>Carduoideae</taxon>
        <taxon>Cardueae</taxon>
        <taxon>Arctiinae</taxon>
        <taxon>Arctium</taxon>
    </lineage>
</organism>
<comment type="caution">
    <text evidence="1">The sequence shown here is derived from an EMBL/GenBank/DDBJ whole genome shotgun (WGS) entry which is preliminary data.</text>
</comment>
<sequence>MLYSFTFTNGSVKIEAGNYDLENSVFFWLRLNFLFIRLFCLFQLDLECSILLSLFDPLQLLEFNPFHLLSSTFFCMREGMAYRVDHEYDYLFKIVLIGDSGVGKSNILSRFTRNEFCLESKSTIGVEFATRTLQVEGKTVKAQIWDTAGQERYRAITSAYYRGAVGALLVYDITKRQSFENVLRWLRELRDHADSNIVIMLAGNKSDLNHLRVVPESDGHGLAEKEGLAFLETSALEAHNVEKAFQTILLDIYQIISRKALAAQEAAAAVPGQGTTITVTDNGNNSNNKQKTCCSN</sequence>